<accession>A0A1G1X5H9</accession>
<organism evidence="1 2">
    <name type="scientific">Candidatus Andersenbacteria bacterium RIFCSPHIGHO2_12_FULL_45_11</name>
    <dbReference type="NCBI Taxonomy" id="1797281"/>
    <lineage>
        <taxon>Bacteria</taxon>
        <taxon>Candidatus Anderseniibacteriota</taxon>
    </lineage>
</organism>
<reference evidence="1 2" key="1">
    <citation type="journal article" date="2016" name="Nat. Commun.">
        <title>Thousands of microbial genomes shed light on interconnected biogeochemical processes in an aquifer system.</title>
        <authorList>
            <person name="Anantharaman K."/>
            <person name="Brown C.T."/>
            <person name="Hug L.A."/>
            <person name="Sharon I."/>
            <person name="Castelle C.J."/>
            <person name="Probst A.J."/>
            <person name="Thomas B.C."/>
            <person name="Singh A."/>
            <person name="Wilkins M.J."/>
            <person name="Karaoz U."/>
            <person name="Brodie E.L."/>
            <person name="Williams K.H."/>
            <person name="Hubbard S.S."/>
            <person name="Banfield J.F."/>
        </authorList>
    </citation>
    <scope>NUCLEOTIDE SEQUENCE [LARGE SCALE GENOMIC DNA]</scope>
</reference>
<protein>
    <submittedName>
        <fullName evidence="1">Uncharacterized protein</fullName>
    </submittedName>
</protein>
<proteinExistence type="predicted"/>
<dbReference type="EMBL" id="MHHR01000002">
    <property type="protein sequence ID" value="OGY35268.1"/>
    <property type="molecule type" value="Genomic_DNA"/>
</dbReference>
<dbReference type="Proteomes" id="UP000177528">
    <property type="component" value="Unassembled WGS sequence"/>
</dbReference>
<gene>
    <name evidence="1" type="ORF">A3D99_01205</name>
</gene>
<evidence type="ECO:0000313" key="2">
    <source>
        <dbReference type="Proteomes" id="UP000177528"/>
    </source>
</evidence>
<evidence type="ECO:0000313" key="1">
    <source>
        <dbReference type="EMBL" id="OGY35268.1"/>
    </source>
</evidence>
<dbReference type="AlphaFoldDB" id="A0A1G1X5H9"/>
<name>A0A1G1X5H9_9BACT</name>
<sequence length="146" mass="16977">MTPEDKKYFENLLAKQTHHFDESTVEMKEHFDKSVAETKKDFQAETVAMKKHFDETAKEAKEESERHMGVLNEHFKSQVSGVAEQYTSLKDSTDARFDVVEERFDAVEEAQAITNEKLDEVLDILKANQETLIEHDRAVEELQKTR</sequence>
<comment type="caution">
    <text evidence="1">The sequence shown here is derived from an EMBL/GenBank/DDBJ whole genome shotgun (WGS) entry which is preliminary data.</text>
</comment>